<organism evidence="1 2">
    <name type="scientific">Variimorphobacter saccharofermentans</name>
    <dbReference type="NCBI Taxonomy" id="2755051"/>
    <lineage>
        <taxon>Bacteria</taxon>
        <taxon>Bacillati</taxon>
        <taxon>Bacillota</taxon>
        <taxon>Clostridia</taxon>
        <taxon>Lachnospirales</taxon>
        <taxon>Lachnospiraceae</taxon>
        <taxon>Variimorphobacter</taxon>
    </lineage>
</organism>
<evidence type="ECO:0000313" key="1">
    <source>
        <dbReference type="EMBL" id="MBB2182467.1"/>
    </source>
</evidence>
<reference evidence="1 2" key="1">
    <citation type="submission" date="2020-07" db="EMBL/GenBank/DDBJ databases">
        <title>Characterization and genome sequencing of isolate MD1, a novel member within the family Lachnospiraceae.</title>
        <authorList>
            <person name="Rettenmaier R."/>
            <person name="Di Bello L."/>
            <person name="Zinser C."/>
            <person name="Scheitz K."/>
            <person name="Liebl W."/>
            <person name="Zverlov V."/>
        </authorList>
    </citation>
    <scope>NUCLEOTIDE SEQUENCE [LARGE SCALE GENOMIC DNA]</scope>
    <source>
        <strain evidence="1 2">MD1</strain>
    </source>
</reference>
<gene>
    <name evidence="1" type="ORF">H0486_06205</name>
</gene>
<dbReference type="AlphaFoldDB" id="A0A839JZ25"/>
<accession>A0A839JZ25</accession>
<dbReference type="Pfam" id="PF11155">
    <property type="entry name" value="DUF2935"/>
    <property type="match status" value="2"/>
</dbReference>
<evidence type="ECO:0000313" key="2">
    <source>
        <dbReference type="Proteomes" id="UP000574276"/>
    </source>
</evidence>
<dbReference type="RefSeq" id="WP_228352187.1">
    <property type="nucleotide sequence ID" value="NZ_JACEGA010000001.1"/>
</dbReference>
<keyword evidence="2" id="KW-1185">Reference proteome</keyword>
<dbReference type="InterPro" id="IPR021328">
    <property type="entry name" value="CotB-like"/>
</dbReference>
<comment type="caution">
    <text evidence="1">The sequence shown here is derived from an EMBL/GenBank/DDBJ whole genome shotgun (WGS) entry which is preliminary data.</text>
</comment>
<proteinExistence type="predicted"/>
<protein>
    <submittedName>
        <fullName evidence="1">DUF2935 domain-containing protein</fullName>
    </submittedName>
</protein>
<dbReference type="Gene3D" id="1.20.1260.120">
    <property type="entry name" value="Protein of unknown function DUF2935"/>
    <property type="match status" value="1"/>
</dbReference>
<dbReference type="SUPFAM" id="SSF158430">
    <property type="entry name" value="Bacillus cereus metalloprotein-like"/>
    <property type="match status" value="2"/>
</dbReference>
<dbReference type="Proteomes" id="UP000574276">
    <property type="component" value="Unassembled WGS sequence"/>
</dbReference>
<dbReference type="EMBL" id="JACEGA010000001">
    <property type="protein sequence ID" value="MBB2182467.1"/>
    <property type="molecule type" value="Genomic_DNA"/>
</dbReference>
<name>A0A839JZ25_9FIRM</name>
<sequence length="270" mass="32096">MKKSYEIDTALFEHRFWLQIMGDHARFIFTTLAPSESEYILISQEFIRLFDQLLEQSHKQSSDSELDSLNRKAYEATYRLREFIIELLSMTLNSELKSHMSPSFYNDMLNELEEYLFILNSFMNGESPILHPLHYHMLWLTDAVGHAATLASELDLVEKDLIDKAIRYEIEFQDLYMKSLQMNGYLRTQLHEFPALNRFTEQVVIVIDSFKEYLETIRDQRMDGRILGTLMPLMADHMVREECYYIWNLSKNTHNIRKPDCDPTRPRLDD</sequence>